<dbReference type="RefSeq" id="WP_245923662.1">
    <property type="nucleotide sequence ID" value="NZ_OBDY01000026.1"/>
</dbReference>
<keyword evidence="1 5" id="KW-0732">Signal</keyword>
<dbReference type="GO" id="GO:0016787">
    <property type="term" value="F:hydrolase activity"/>
    <property type="evidence" value="ECO:0007669"/>
    <property type="project" value="UniProtKB-KW"/>
</dbReference>
<evidence type="ECO:0000256" key="4">
    <source>
        <dbReference type="ARBA" id="ARBA00023180"/>
    </source>
</evidence>
<dbReference type="AlphaFoldDB" id="A0A285JVC4"/>
<dbReference type="PANTHER" id="PTHR23221:SF7">
    <property type="entry name" value="PHOSPHATIDYLINOSITOL-GLYCAN-SPECIFIC PHOSPHOLIPASE D"/>
    <property type="match status" value="1"/>
</dbReference>
<evidence type="ECO:0000313" key="7">
    <source>
        <dbReference type="Proteomes" id="UP000219612"/>
    </source>
</evidence>
<keyword evidence="2" id="KW-0677">Repeat</keyword>
<evidence type="ECO:0000256" key="2">
    <source>
        <dbReference type="ARBA" id="ARBA00022737"/>
    </source>
</evidence>
<dbReference type="InterPro" id="IPR000413">
    <property type="entry name" value="Integrin_alpha"/>
</dbReference>
<dbReference type="Proteomes" id="UP000219612">
    <property type="component" value="Unassembled WGS sequence"/>
</dbReference>
<evidence type="ECO:0000256" key="3">
    <source>
        <dbReference type="ARBA" id="ARBA00022801"/>
    </source>
</evidence>
<feature type="signal peptide" evidence="5">
    <location>
        <begin position="1"/>
        <end position="23"/>
    </location>
</feature>
<evidence type="ECO:0000256" key="1">
    <source>
        <dbReference type="ARBA" id="ARBA00022729"/>
    </source>
</evidence>
<accession>A0A285JVC4</accession>
<organism evidence="6 7">
    <name type="scientific">Paractinoplanes atraurantiacus</name>
    <dbReference type="NCBI Taxonomy" id="1036182"/>
    <lineage>
        <taxon>Bacteria</taxon>
        <taxon>Bacillati</taxon>
        <taxon>Actinomycetota</taxon>
        <taxon>Actinomycetes</taxon>
        <taxon>Micromonosporales</taxon>
        <taxon>Micromonosporaceae</taxon>
        <taxon>Paractinoplanes</taxon>
    </lineage>
</organism>
<name>A0A285JVC4_9ACTN</name>
<dbReference type="GO" id="GO:0007155">
    <property type="term" value="P:cell adhesion"/>
    <property type="evidence" value="ECO:0007669"/>
    <property type="project" value="InterPro"/>
</dbReference>
<dbReference type="Pfam" id="PF01839">
    <property type="entry name" value="FG-GAP"/>
    <property type="match status" value="4"/>
</dbReference>
<sequence>MYAATAALSTAVAAVLSPGVAHAAATSQTITKDGASITFQRVAAPATPRTGTGPTTSDFDGDGLDDIAATARGGVVVRYSSGRFTDYLGKPAGGTSVTLGAAITSGDFDGDGYDDLVVGNPTEADGTNGTAAGGLWIVPGSAAGLNVGAIRHLNQSSAGVPETAEAGDEFAGALAAGDINGDGRADLAVGVPGERVGTVADAGGLIMFLSDANGVSTTGARWLDQSDPYVPGNPTAFDRFGSVLAIGHYNHDGYGDLAVGSPGESGGGSLNLILGVATGLNVIGVFSVGGGDFTKVAPRVQPVRLGFGGLAMADTDGDGADELFAGTPEAVVGGKTGAGMVAVLQGNNDGFFVTASSVLTRATAGVPGDPAAGDAFGAAVAAGDLTGDSLGDLLVGVPGQDVVDAPTAPPGTVRDAGVVSPFRGSASGLVSRGGDISQGYEYVDGVSEPGDRFGHDLQVLNLDGRNGLDAVVSAPGERGTTQGDTAGTVYECLGGDPNFMYGTATTSGDDVAQPGFNTNIYGYVL</sequence>
<reference evidence="6 7" key="1">
    <citation type="submission" date="2017-09" db="EMBL/GenBank/DDBJ databases">
        <authorList>
            <person name="Ehlers B."/>
            <person name="Leendertz F.H."/>
        </authorList>
    </citation>
    <scope>NUCLEOTIDE SEQUENCE [LARGE SCALE GENOMIC DNA]</scope>
    <source>
        <strain evidence="6 7">CGMCC 4.6857</strain>
    </source>
</reference>
<dbReference type="PROSITE" id="PS51470">
    <property type="entry name" value="FG_GAP"/>
    <property type="match status" value="2"/>
</dbReference>
<proteinExistence type="predicted"/>
<dbReference type="InterPro" id="IPR013519">
    <property type="entry name" value="Int_alpha_beta-p"/>
</dbReference>
<dbReference type="PRINTS" id="PR01185">
    <property type="entry name" value="INTEGRINA"/>
</dbReference>
<keyword evidence="4" id="KW-0325">Glycoprotein</keyword>
<dbReference type="SUPFAM" id="SSF69318">
    <property type="entry name" value="Integrin alpha N-terminal domain"/>
    <property type="match status" value="2"/>
</dbReference>
<evidence type="ECO:0000256" key="5">
    <source>
        <dbReference type="SAM" id="SignalP"/>
    </source>
</evidence>
<evidence type="ECO:0000313" key="6">
    <source>
        <dbReference type="EMBL" id="SNY63993.1"/>
    </source>
</evidence>
<dbReference type="PANTHER" id="PTHR23221">
    <property type="entry name" value="GLYCOSYLPHOSPHATIDYLINOSITOL PHOSPHOLIPASE D"/>
    <property type="match status" value="1"/>
</dbReference>
<feature type="chain" id="PRO_5012448013" evidence="5">
    <location>
        <begin position="24"/>
        <end position="525"/>
    </location>
</feature>
<dbReference type="EMBL" id="OBDY01000026">
    <property type="protein sequence ID" value="SNY63993.1"/>
    <property type="molecule type" value="Genomic_DNA"/>
</dbReference>
<dbReference type="InterPro" id="IPR028994">
    <property type="entry name" value="Integrin_alpha_N"/>
</dbReference>
<dbReference type="GO" id="GO:0008305">
    <property type="term" value="C:integrin complex"/>
    <property type="evidence" value="ECO:0007669"/>
    <property type="project" value="InterPro"/>
</dbReference>
<dbReference type="InterPro" id="IPR013517">
    <property type="entry name" value="FG-GAP"/>
</dbReference>
<dbReference type="SMART" id="SM00191">
    <property type="entry name" value="Int_alpha"/>
    <property type="match status" value="7"/>
</dbReference>
<keyword evidence="3" id="KW-0378">Hydrolase</keyword>
<keyword evidence="7" id="KW-1185">Reference proteome</keyword>
<dbReference type="Gene3D" id="2.130.10.130">
    <property type="entry name" value="Integrin alpha, N-terminal"/>
    <property type="match status" value="3"/>
</dbReference>
<protein>
    <submittedName>
        <fullName evidence="6">FG-GAP repeat-containing protein</fullName>
    </submittedName>
</protein>
<gene>
    <name evidence="6" type="ORF">SAMN05421748_12617</name>
</gene>